<dbReference type="AlphaFoldDB" id="A0A1G7CGP4"/>
<evidence type="ECO:0000259" key="1">
    <source>
        <dbReference type="Pfam" id="PF09949"/>
    </source>
</evidence>
<sequence length="350" mass="39001">MTERPFIAARLEDRINNSLNGVLRRLGWREKVVGYTGYGNREFVRVLARVVLTPTDEVVPLPVAETLDRRGWRNFFNAPVVRAEVTVRTGERVSTAVVSRNGYLDLRILEHGMEPGWQTVTIQTEGSDPCEVEVMVLDDEETFGVVSDIDDTVISTSLPRPLLAFWNTIVLQESARQPVAGMADMYRELLAEHPGAPVVYVSTGAWNTAGTLNRFLGHHSFPRGPLLLTDWGPTNTGWFRSGPKHKLECLFALAHDFPRISWVLVGDDGQHDPTLYNQFAARFPDRVRVIGIRELTPAEQVLAHGTPVTRLDEQQTSGQRGAAIEVRAPDGRGLLPLLRRGLSEPAGSRR</sequence>
<keyword evidence="3" id="KW-1185">Reference proteome</keyword>
<proteinExistence type="predicted"/>
<name>A0A1G7CGP4_9ACTN</name>
<dbReference type="RefSeq" id="WP_090594979.1">
    <property type="nucleotide sequence ID" value="NZ_LT629688.1"/>
</dbReference>
<dbReference type="PANTHER" id="PTHR28208">
    <property type="entry name" value="PHOSPHATIDATE PHOSPHATASE APP1"/>
    <property type="match status" value="1"/>
</dbReference>
<reference evidence="2 3" key="1">
    <citation type="submission" date="2016-10" db="EMBL/GenBank/DDBJ databases">
        <authorList>
            <person name="de Groot N.N."/>
        </authorList>
    </citation>
    <scope>NUCLEOTIDE SEQUENCE [LARGE SCALE GENOMIC DNA]</scope>
    <source>
        <strain evidence="2 3">MON 2.2</strain>
    </source>
</reference>
<accession>A0A1G7CGP4</accession>
<evidence type="ECO:0000313" key="3">
    <source>
        <dbReference type="Proteomes" id="UP000198546"/>
    </source>
</evidence>
<dbReference type="PANTHER" id="PTHR28208:SF3">
    <property type="entry name" value="PHOSPHATIDATE PHOSPHATASE APP1"/>
    <property type="match status" value="1"/>
</dbReference>
<dbReference type="Proteomes" id="UP000198546">
    <property type="component" value="Chromosome i"/>
</dbReference>
<dbReference type="InterPro" id="IPR019236">
    <property type="entry name" value="APP1_cat"/>
</dbReference>
<dbReference type="STRING" id="675864.SAMN04489747_3263"/>
<organism evidence="2 3">
    <name type="scientific">Auraticoccus monumenti</name>
    <dbReference type="NCBI Taxonomy" id="675864"/>
    <lineage>
        <taxon>Bacteria</taxon>
        <taxon>Bacillati</taxon>
        <taxon>Actinomycetota</taxon>
        <taxon>Actinomycetes</taxon>
        <taxon>Propionibacteriales</taxon>
        <taxon>Propionibacteriaceae</taxon>
        <taxon>Auraticoccus</taxon>
    </lineage>
</organism>
<dbReference type="EMBL" id="LT629688">
    <property type="protein sequence ID" value="SDE38423.1"/>
    <property type="molecule type" value="Genomic_DNA"/>
</dbReference>
<dbReference type="InterPro" id="IPR052935">
    <property type="entry name" value="Mg2+_PAP"/>
</dbReference>
<dbReference type="GO" id="GO:0008195">
    <property type="term" value="F:phosphatidate phosphatase activity"/>
    <property type="evidence" value="ECO:0007669"/>
    <property type="project" value="InterPro"/>
</dbReference>
<evidence type="ECO:0000313" key="2">
    <source>
        <dbReference type="EMBL" id="SDE38423.1"/>
    </source>
</evidence>
<dbReference type="Pfam" id="PF09949">
    <property type="entry name" value="APP1_cat"/>
    <property type="match status" value="1"/>
</dbReference>
<feature type="domain" description="Phosphatidate phosphatase APP1 catalytic" evidence="1">
    <location>
        <begin position="143"/>
        <end position="294"/>
    </location>
</feature>
<gene>
    <name evidence="2" type="ORF">SAMN04489747_3263</name>
</gene>
<dbReference type="OrthoDB" id="9789875at2"/>
<protein>
    <submittedName>
        <fullName evidence="2">Phosphatidate phosphatase APP1</fullName>
    </submittedName>
</protein>